<dbReference type="AlphaFoldDB" id="A0A931IDF6"/>
<keyword evidence="3" id="KW-1185">Reference proteome</keyword>
<dbReference type="GO" id="GO:1990189">
    <property type="term" value="F:protein N-terminal-serine acetyltransferase activity"/>
    <property type="evidence" value="ECO:0007669"/>
    <property type="project" value="TreeGrafter"/>
</dbReference>
<dbReference type="SUPFAM" id="SSF55729">
    <property type="entry name" value="Acyl-CoA N-acyltransferases (Nat)"/>
    <property type="match status" value="1"/>
</dbReference>
<evidence type="ECO:0000313" key="3">
    <source>
        <dbReference type="Proteomes" id="UP000655751"/>
    </source>
</evidence>
<accession>A0A931IDF6</accession>
<name>A0A931IDF6_9NOCA</name>
<dbReference type="Gene3D" id="3.40.630.30">
    <property type="match status" value="1"/>
</dbReference>
<organism evidence="2 3">
    <name type="scientific">Nocardia bovistercoris</name>
    <dbReference type="NCBI Taxonomy" id="2785916"/>
    <lineage>
        <taxon>Bacteria</taxon>
        <taxon>Bacillati</taxon>
        <taxon>Actinomycetota</taxon>
        <taxon>Actinomycetes</taxon>
        <taxon>Mycobacteriales</taxon>
        <taxon>Nocardiaceae</taxon>
        <taxon>Nocardia</taxon>
    </lineage>
</organism>
<proteinExistence type="predicted"/>
<dbReference type="Pfam" id="PF13302">
    <property type="entry name" value="Acetyltransf_3"/>
    <property type="match status" value="1"/>
</dbReference>
<feature type="domain" description="N-acetyltransferase" evidence="1">
    <location>
        <begin position="131"/>
        <end position="272"/>
    </location>
</feature>
<dbReference type="PANTHER" id="PTHR43441">
    <property type="entry name" value="RIBOSOMAL-PROTEIN-SERINE ACETYLTRANSFERASE"/>
    <property type="match status" value="1"/>
</dbReference>
<dbReference type="InterPro" id="IPR051908">
    <property type="entry name" value="Ribosomal_N-acetyltransferase"/>
</dbReference>
<evidence type="ECO:0000259" key="1">
    <source>
        <dbReference type="PROSITE" id="PS51186"/>
    </source>
</evidence>
<gene>
    <name evidence="2" type="ORF">IT779_16135</name>
</gene>
<comment type="caution">
    <text evidence="2">The sequence shown here is derived from an EMBL/GenBank/DDBJ whole genome shotgun (WGS) entry which is preliminary data.</text>
</comment>
<reference evidence="2" key="1">
    <citation type="submission" date="2020-11" db="EMBL/GenBank/DDBJ databases">
        <title>Nocardia NEAU-351.nov., a novel actinomycete isolated from the cow dung.</title>
        <authorList>
            <person name="Zhang X."/>
        </authorList>
    </citation>
    <scope>NUCLEOTIDE SEQUENCE</scope>
    <source>
        <strain evidence="2">NEAU-351</strain>
    </source>
</reference>
<dbReference type="EMBL" id="JADMLG010000006">
    <property type="protein sequence ID" value="MBH0777805.1"/>
    <property type="molecule type" value="Genomic_DNA"/>
</dbReference>
<dbReference type="PANTHER" id="PTHR43441:SF10">
    <property type="entry name" value="ACETYLTRANSFERASE"/>
    <property type="match status" value="1"/>
</dbReference>
<dbReference type="GO" id="GO:0005737">
    <property type="term" value="C:cytoplasm"/>
    <property type="evidence" value="ECO:0007669"/>
    <property type="project" value="TreeGrafter"/>
</dbReference>
<dbReference type="Proteomes" id="UP000655751">
    <property type="component" value="Unassembled WGS sequence"/>
</dbReference>
<dbReference type="RefSeq" id="WP_196150132.1">
    <property type="nucleotide sequence ID" value="NZ_JADMLG010000006.1"/>
</dbReference>
<sequence length="291" mass="31581">MLGRPMMLRRLDPDALPQQQESAHAMPGCSPRVIPASIRPSATAGEISGVAIGTAHGAERRLTSGFAIGCCPRNSIASKDGSCCSEAMAFRYPDDVPVLTDGTVVLRAHREGDLDAMVEQCRDVEMVRYTTVPRPYEPQDAVDYLRHVAREWEKGGPTSSRAWAITASVSGGGARFCGTVDYRPTGVGTASIGFGLHPAARGAGLMRRAVGLVLDHAFAHGIEVVHWQAVVGNWASRRTVWHMGFRLEGTVRKLLVQPGSAHDGWIASLHRDDPRAPCEPWPADCPEWDRR</sequence>
<evidence type="ECO:0000313" key="2">
    <source>
        <dbReference type="EMBL" id="MBH0777805.1"/>
    </source>
</evidence>
<dbReference type="GO" id="GO:0008999">
    <property type="term" value="F:protein-N-terminal-alanine acetyltransferase activity"/>
    <property type="evidence" value="ECO:0007669"/>
    <property type="project" value="TreeGrafter"/>
</dbReference>
<dbReference type="InterPro" id="IPR000182">
    <property type="entry name" value="GNAT_dom"/>
</dbReference>
<protein>
    <submittedName>
        <fullName evidence="2">GNAT family N-acetyltransferase</fullName>
    </submittedName>
</protein>
<dbReference type="PROSITE" id="PS51186">
    <property type="entry name" value="GNAT"/>
    <property type="match status" value="1"/>
</dbReference>
<dbReference type="InterPro" id="IPR016181">
    <property type="entry name" value="Acyl_CoA_acyltransferase"/>
</dbReference>